<protein>
    <recommendedName>
        <fullName evidence="2">CN hydrolase domain-containing protein</fullName>
    </recommendedName>
</protein>
<dbReference type="InterPro" id="IPR039703">
    <property type="entry name" value="Nta1"/>
</dbReference>
<dbReference type="Gene3D" id="3.60.110.10">
    <property type="entry name" value="Carbon-nitrogen hydrolase"/>
    <property type="match status" value="1"/>
</dbReference>
<dbReference type="EMBL" id="JAZGSY010000150">
    <property type="protein sequence ID" value="KAL1839576.1"/>
    <property type="molecule type" value="Genomic_DNA"/>
</dbReference>
<reference evidence="3 4" key="1">
    <citation type="journal article" date="2024" name="Commun. Biol.">
        <title>Comparative genomic analysis of thermophilic fungi reveals convergent evolutionary adaptations and gene losses.</title>
        <authorList>
            <person name="Steindorff A.S."/>
            <person name="Aguilar-Pontes M.V."/>
            <person name="Robinson A.J."/>
            <person name="Andreopoulos B."/>
            <person name="LaButti K."/>
            <person name="Kuo A."/>
            <person name="Mondo S."/>
            <person name="Riley R."/>
            <person name="Otillar R."/>
            <person name="Haridas S."/>
            <person name="Lipzen A."/>
            <person name="Grimwood J."/>
            <person name="Schmutz J."/>
            <person name="Clum A."/>
            <person name="Reid I.D."/>
            <person name="Moisan M.C."/>
            <person name="Butler G."/>
            <person name="Nguyen T.T.M."/>
            <person name="Dewar K."/>
            <person name="Conant G."/>
            <person name="Drula E."/>
            <person name="Henrissat B."/>
            <person name="Hansel C."/>
            <person name="Singer S."/>
            <person name="Hutchinson M.I."/>
            <person name="de Vries R.P."/>
            <person name="Natvig D.O."/>
            <person name="Powell A.J."/>
            <person name="Tsang A."/>
            <person name="Grigoriev I.V."/>
        </authorList>
    </citation>
    <scope>NUCLEOTIDE SEQUENCE [LARGE SCALE GENOMIC DNA]</scope>
    <source>
        <strain evidence="3 4">CBS 620.91</strain>
    </source>
</reference>
<gene>
    <name evidence="3" type="ORF">VTJ49DRAFT_1397</name>
</gene>
<dbReference type="Proteomes" id="UP001583172">
    <property type="component" value="Unassembled WGS sequence"/>
</dbReference>
<feature type="region of interest" description="Disordered" evidence="1">
    <location>
        <begin position="284"/>
        <end position="381"/>
    </location>
</feature>
<feature type="compositionally biased region" description="Low complexity" evidence="1">
    <location>
        <begin position="295"/>
        <end position="314"/>
    </location>
</feature>
<dbReference type="PROSITE" id="PS50263">
    <property type="entry name" value="CN_HYDROLASE"/>
    <property type="match status" value="1"/>
</dbReference>
<organism evidence="3 4">
    <name type="scientific">Humicola insolens</name>
    <name type="common">Soft-rot fungus</name>
    <dbReference type="NCBI Taxonomy" id="85995"/>
    <lineage>
        <taxon>Eukaryota</taxon>
        <taxon>Fungi</taxon>
        <taxon>Dikarya</taxon>
        <taxon>Ascomycota</taxon>
        <taxon>Pezizomycotina</taxon>
        <taxon>Sordariomycetes</taxon>
        <taxon>Sordariomycetidae</taxon>
        <taxon>Sordariales</taxon>
        <taxon>Chaetomiaceae</taxon>
        <taxon>Mycothermus</taxon>
    </lineage>
</organism>
<dbReference type="CDD" id="cd07566">
    <property type="entry name" value="ScNTA1_like"/>
    <property type="match status" value="1"/>
</dbReference>
<sequence>MRIGCLQFAPQVGDVSNNISRAEAVLSRADPHDLETLDLLVLPEMAFSGYNFKSREHITPHVEPTASGTSSQWARTTARKYGCVVAVGYPETAGPQDSAVAESELYNSLIMVDSCGEMLAHYRKSFLYYTDETWAQEGQGFYGGEIPNLGKVAIGICMDINPYKFEAPWTAYEFASHVLRVQANLVILSTAWLTNDEQTAFLARREMPDMSTLAYWAARLEPVIQAGSSEETIVIIANRSGTEDNATYAGTSAVLGIRDGEVAVYGLLGRGEEGLLVIDTDMPPLGKLVREPSSRRNNSSPAEGGSGADSSPAGDSHDEDEPPRGPAPSGKGPGSGAVDSPTLPCEHPFLANIKTSTIITDSTRHTTSPPKTLPTNQHSTRHHLSLGNSLITPLPYFCVNTACYHYHHRG</sequence>
<dbReference type="Pfam" id="PF00795">
    <property type="entry name" value="CN_hydrolase"/>
    <property type="match status" value="1"/>
</dbReference>
<feature type="compositionally biased region" description="Polar residues" evidence="1">
    <location>
        <begin position="353"/>
        <end position="378"/>
    </location>
</feature>
<feature type="domain" description="CN hydrolase" evidence="2">
    <location>
        <begin position="1"/>
        <end position="282"/>
    </location>
</feature>
<dbReference type="InterPro" id="IPR036526">
    <property type="entry name" value="C-N_Hydrolase_sf"/>
</dbReference>
<evidence type="ECO:0000313" key="3">
    <source>
        <dbReference type="EMBL" id="KAL1839576.1"/>
    </source>
</evidence>
<evidence type="ECO:0000259" key="2">
    <source>
        <dbReference type="PROSITE" id="PS50263"/>
    </source>
</evidence>
<keyword evidence="4" id="KW-1185">Reference proteome</keyword>
<evidence type="ECO:0000256" key="1">
    <source>
        <dbReference type="SAM" id="MobiDB-lite"/>
    </source>
</evidence>
<proteinExistence type="predicted"/>
<evidence type="ECO:0000313" key="4">
    <source>
        <dbReference type="Proteomes" id="UP001583172"/>
    </source>
</evidence>
<dbReference type="SUPFAM" id="SSF56317">
    <property type="entry name" value="Carbon-nitrogen hydrolase"/>
    <property type="match status" value="1"/>
</dbReference>
<dbReference type="InterPro" id="IPR003010">
    <property type="entry name" value="C-N_Hydrolase"/>
</dbReference>
<dbReference type="PANTHER" id="PTHR11750">
    <property type="entry name" value="PROTEIN N-TERMINAL AMIDASE"/>
    <property type="match status" value="1"/>
</dbReference>
<name>A0ABR3VDU3_HUMIN</name>
<dbReference type="PANTHER" id="PTHR11750:SF26">
    <property type="entry name" value="PROTEIN N-TERMINAL AMIDASE"/>
    <property type="match status" value="1"/>
</dbReference>
<accession>A0ABR3VDU3</accession>
<comment type="caution">
    <text evidence="3">The sequence shown here is derived from an EMBL/GenBank/DDBJ whole genome shotgun (WGS) entry which is preliminary data.</text>
</comment>